<feature type="transmembrane region" description="Helical" evidence="1">
    <location>
        <begin position="23"/>
        <end position="43"/>
    </location>
</feature>
<keyword evidence="1" id="KW-0812">Transmembrane</keyword>
<dbReference type="PROSITE" id="PS51257">
    <property type="entry name" value="PROKAR_LIPOPROTEIN"/>
    <property type="match status" value="1"/>
</dbReference>
<evidence type="ECO:0000313" key="2">
    <source>
        <dbReference type="EMBL" id="CRK87010.1"/>
    </source>
</evidence>
<evidence type="ECO:0000256" key="1">
    <source>
        <dbReference type="SAM" id="Phobius"/>
    </source>
</evidence>
<organism evidence="2 3">
    <name type="scientific">Clunio marinus</name>
    <dbReference type="NCBI Taxonomy" id="568069"/>
    <lineage>
        <taxon>Eukaryota</taxon>
        <taxon>Metazoa</taxon>
        <taxon>Ecdysozoa</taxon>
        <taxon>Arthropoda</taxon>
        <taxon>Hexapoda</taxon>
        <taxon>Insecta</taxon>
        <taxon>Pterygota</taxon>
        <taxon>Neoptera</taxon>
        <taxon>Endopterygota</taxon>
        <taxon>Diptera</taxon>
        <taxon>Nematocera</taxon>
        <taxon>Chironomoidea</taxon>
        <taxon>Chironomidae</taxon>
        <taxon>Clunio</taxon>
    </lineage>
</organism>
<sequence>MVFLSNKRGRRSKRRQKGLRRKYEFFVVLMMIIGCEFLNSAVVCSITGTPDKCEYEQRLENR</sequence>
<dbReference type="EMBL" id="CVRI01000003">
    <property type="protein sequence ID" value="CRK87010.1"/>
    <property type="molecule type" value="Genomic_DNA"/>
</dbReference>
<accession>A0A1J1HHH8</accession>
<protein>
    <submittedName>
        <fullName evidence="2">CLUMA_CG000935, isoform A</fullName>
    </submittedName>
</protein>
<dbReference type="Proteomes" id="UP000183832">
    <property type="component" value="Unassembled WGS sequence"/>
</dbReference>
<name>A0A1J1HHH8_9DIPT</name>
<gene>
    <name evidence="2" type="ORF">CLUMA_CG000935</name>
</gene>
<dbReference type="AlphaFoldDB" id="A0A1J1HHH8"/>
<reference evidence="2 3" key="1">
    <citation type="submission" date="2015-04" db="EMBL/GenBank/DDBJ databases">
        <authorList>
            <person name="Syromyatnikov M.Y."/>
            <person name="Popov V.N."/>
        </authorList>
    </citation>
    <scope>NUCLEOTIDE SEQUENCE [LARGE SCALE GENOMIC DNA]</scope>
</reference>
<keyword evidence="1" id="KW-1133">Transmembrane helix</keyword>
<proteinExistence type="predicted"/>
<keyword evidence="1" id="KW-0472">Membrane</keyword>
<evidence type="ECO:0000313" key="3">
    <source>
        <dbReference type="Proteomes" id="UP000183832"/>
    </source>
</evidence>
<keyword evidence="3" id="KW-1185">Reference proteome</keyword>